<evidence type="ECO:0000256" key="3">
    <source>
        <dbReference type="PROSITE-ProRule" id="PRU10007"/>
    </source>
</evidence>
<dbReference type="InterPro" id="IPR029510">
    <property type="entry name" value="Ald_DH_CS_GLU"/>
</dbReference>
<protein>
    <recommendedName>
        <fullName evidence="5">Aldehyde dehydrogenase domain-containing protein</fullName>
    </recommendedName>
</protein>
<dbReference type="PROSITE" id="PS00070">
    <property type="entry name" value="ALDEHYDE_DEHYDR_CYS"/>
    <property type="match status" value="1"/>
</dbReference>
<dbReference type="FunFam" id="3.40.309.10:FF:000001">
    <property type="entry name" value="Mitochondrial aldehyde dehydrogenase 2"/>
    <property type="match status" value="1"/>
</dbReference>
<evidence type="ECO:0000256" key="1">
    <source>
        <dbReference type="ARBA" id="ARBA00009986"/>
    </source>
</evidence>
<gene>
    <name evidence="6" type="ORF">PHAECO_LOCUS2863</name>
</gene>
<dbReference type="Gene3D" id="3.40.309.10">
    <property type="entry name" value="Aldehyde Dehydrogenase, Chain A, domain 2"/>
    <property type="match status" value="1"/>
</dbReference>
<dbReference type="InterPro" id="IPR016161">
    <property type="entry name" value="Ald_DH/histidinol_DH"/>
</dbReference>
<proteinExistence type="inferred from homology"/>
<dbReference type="Pfam" id="PF00171">
    <property type="entry name" value="Aldedh"/>
    <property type="match status" value="1"/>
</dbReference>
<dbReference type="Gene3D" id="3.40.605.10">
    <property type="entry name" value="Aldehyde Dehydrogenase, Chain A, domain 1"/>
    <property type="match status" value="1"/>
</dbReference>
<feature type="domain" description="Aldehyde dehydrogenase" evidence="5">
    <location>
        <begin position="45"/>
        <end position="507"/>
    </location>
</feature>
<name>A0A9P0GIS1_PHACE</name>
<dbReference type="SUPFAM" id="SSF53720">
    <property type="entry name" value="ALDH-like"/>
    <property type="match status" value="1"/>
</dbReference>
<dbReference type="EMBL" id="OU896718">
    <property type="protein sequence ID" value="CAH1119355.1"/>
    <property type="molecule type" value="Genomic_DNA"/>
</dbReference>
<comment type="similarity">
    <text evidence="1 4">Belongs to the aldehyde dehydrogenase family.</text>
</comment>
<dbReference type="PROSITE" id="PS00687">
    <property type="entry name" value="ALDEHYDE_DEHYDR_GLU"/>
    <property type="match status" value="1"/>
</dbReference>
<organism evidence="6 7">
    <name type="scientific">Phaedon cochleariae</name>
    <name type="common">Mustard beetle</name>
    <dbReference type="NCBI Taxonomy" id="80249"/>
    <lineage>
        <taxon>Eukaryota</taxon>
        <taxon>Metazoa</taxon>
        <taxon>Ecdysozoa</taxon>
        <taxon>Arthropoda</taxon>
        <taxon>Hexapoda</taxon>
        <taxon>Insecta</taxon>
        <taxon>Pterygota</taxon>
        <taxon>Neoptera</taxon>
        <taxon>Endopterygota</taxon>
        <taxon>Coleoptera</taxon>
        <taxon>Polyphaga</taxon>
        <taxon>Cucujiformia</taxon>
        <taxon>Chrysomeloidea</taxon>
        <taxon>Chrysomelidae</taxon>
        <taxon>Chrysomelinae</taxon>
        <taxon>Chrysomelini</taxon>
        <taxon>Phaedon</taxon>
    </lineage>
</organism>
<dbReference type="FunFam" id="3.40.605.10:FF:000050">
    <property type="entry name" value="Aldehyde dehydrogenase, mitochondrial"/>
    <property type="match status" value="1"/>
</dbReference>
<reference evidence="6" key="2">
    <citation type="submission" date="2022-10" db="EMBL/GenBank/DDBJ databases">
        <authorList>
            <consortium name="ENA_rothamsted_submissions"/>
            <consortium name="culmorum"/>
            <person name="King R."/>
        </authorList>
    </citation>
    <scope>NUCLEOTIDE SEQUENCE</scope>
</reference>
<sequence length="516" mass="56790">MLRSVIRIRNVVDKLQKCSYSAQALPVPQESPKVLYSGIFINNEWHKSKSGETFETINPATGKAITEVQRGSKADIDLAVEAASEAFRFNSKWRTTDASERGNLLFKLAQLVERDAVYIASLETLDNGKPFAQSYSIDVLESVKVLRYYAGWADKIHGKTIPMDGPFVAHTRHEPVGVCGQIIPWNFPMLMFTWKIAPALCTGNTIVMKPAEQTPLTALYMAQLIKEAGFPAGVFNLVPGHGDAGAALVDNPKVDKIAFTGSTEVGKLIQANSGKYNLKRTTLELGGKSPNIILADVDIAMAVEHSHQAVFFNQGQICCAGSRTFVEDKIYDEFVERSVERAKKRTVGNPFDPKVEQGPQVDEEQMNKILSLIREGAKQGAKLVHGGERHGSEGYFVQPTVFANVEDNHIIAKEEIFGPVQQLLRFKDLDEIIERANATDYGLASAVFSKDIDKVNYVTQGLRAGTVWVNCYNVLGAQAPFGGFKDSGFGREKGEDGLQQYTEIKNIITALPVKNS</sequence>
<evidence type="ECO:0000256" key="4">
    <source>
        <dbReference type="RuleBase" id="RU003345"/>
    </source>
</evidence>
<dbReference type="InterPro" id="IPR016162">
    <property type="entry name" value="Ald_DH_N"/>
</dbReference>
<feature type="active site" evidence="3">
    <location>
        <position position="284"/>
    </location>
</feature>
<keyword evidence="2 4" id="KW-0560">Oxidoreductase</keyword>
<accession>A0A9P0GIS1</accession>
<dbReference type="Proteomes" id="UP001153737">
    <property type="component" value="Chromosome 12"/>
</dbReference>
<dbReference type="InterPro" id="IPR015590">
    <property type="entry name" value="Aldehyde_DH_dom"/>
</dbReference>
<dbReference type="PANTHER" id="PTHR11699">
    <property type="entry name" value="ALDEHYDE DEHYDROGENASE-RELATED"/>
    <property type="match status" value="1"/>
</dbReference>
<dbReference type="InterPro" id="IPR016163">
    <property type="entry name" value="Ald_DH_C"/>
</dbReference>
<evidence type="ECO:0000313" key="7">
    <source>
        <dbReference type="Proteomes" id="UP001153737"/>
    </source>
</evidence>
<reference evidence="6" key="1">
    <citation type="submission" date="2022-01" db="EMBL/GenBank/DDBJ databases">
        <authorList>
            <person name="King R."/>
        </authorList>
    </citation>
    <scope>NUCLEOTIDE SEQUENCE</scope>
</reference>
<dbReference type="AlphaFoldDB" id="A0A9P0GIS1"/>
<keyword evidence="7" id="KW-1185">Reference proteome</keyword>
<evidence type="ECO:0000256" key="2">
    <source>
        <dbReference type="ARBA" id="ARBA00023002"/>
    </source>
</evidence>
<evidence type="ECO:0000259" key="5">
    <source>
        <dbReference type="Pfam" id="PF00171"/>
    </source>
</evidence>
<dbReference type="GO" id="GO:0016620">
    <property type="term" value="F:oxidoreductase activity, acting on the aldehyde or oxo group of donors, NAD or NADP as acceptor"/>
    <property type="evidence" value="ECO:0007669"/>
    <property type="project" value="InterPro"/>
</dbReference>
<evidence type="ECO:0000313" key="6">
    <source>
        <dbReference type="EMBL" id="CAH1119355.1"/>
    </source>
</evidence>
<dbReference type="InterPro" id="IPR016160">
    <property type="entry name" value="Ald_DH_CS_CYS"/>
</dbReference>
<dbReference type="CDD" id="cd07141">
    <property type="entry name" value="ALDH_F1AB_F2_RALDH1"/>
    <property type="match status" value="1"/>
</dbReference>